<name>A0A7W5A8P0_9ACTN</name>
<dbReference type="InterPro" id="IPR051400">
    <property type="entry name" value="HAD-like_hydrolase"/>
</dbReference>
<dbReference type="InterPro" id="IPR036412">
    <property type="entry name" value="HAD-like_sf"/>
</dbReference>
<dbReference type="Gene3D" id="3.40.50.1000">
    <property type="entry name" value="HAD superfamily/HAD-like"/>
    <property type="match status" value="1"/>
</dbReference>
<dbReference type="SUPFAM" id="SSF56784">
    <property type="entry name" value="HAD-like"/>
    <property type="match status" value="1"/>
</dbReference>
<proteinExistence type="predicted"/>
<protein>
    <submittedName>
        <fullName evidence="5">Putative hydrolase of the HAD superfamily</fullName>
    </submittedName>
</protein>
<evidence type="ECO:0000313" key="5">
    <source>
        <dbReference type="EMBL" id="MBB3091444.1"/>
    </source>
</evidence>
<dbReference type="Pfam" id="PF00702">
    <property type="entry name" value="Hydrolase"/>
    <property type="match status" value="1"/>
</dbReference>
<dbReference type="PANTHER" id="PTHR46470">
    <property type="entry name" value="N-ACYLNEURAMINATE-9-PHOSPHATASE"/>
    <property type="match status" value="1"/>
</dbReference>
<dbReference type="GO" id="GO:0044281">
    <property type="term" value="P:small molecule metabolic process"/>
    <property type="evidence" value="ECO:0007669"/>
    <property type="project" value="UniProtKB-ARBA"/>
</dbReference>
<reference evidence="5 6" key="1">
    <citation type="submission" date="2020-08" db="EMBL/GenBank/DDBJ databases">
        <title>Genomic Encyclopedia of Type Strains, Phase III (KMG-III): the genomes of soil and plant-associated and newly described type strains.</title>
        <authorList>
            <person name="Whitman W."/>
        </authorList>
    </citation>
    <scope>NUCLEOTIDE SEQUENCE [LARGE SCALE GENOMIC DNA]</scope>
    <source>
        <strain evidence="5 6">CECT 3302</strain>
    </source>
</reference>
<evidence type="ECO:0000256" key="2">
    <source>
        <dbReference type="ARBA" id="ARBA00022801"/>
    </source>
</evidence>
<evidence type="ECO:0000256" key="4">
    <source>
        <dbReference type="SAM" id="MobiDB-lite"/>
    </source>
</evidence>
<dbReference type="AlphaFoldDB" id="A0A7W5A8P0"/>
<organism evidence="5 6">
    <name type="scientific">Nocardioides albus</name>
    <dbReference type="NCBI Taxonomy" id="1841"/>
    <lineage>
        <taxon>Bacteria</taxon>
        <taxon>Bacillati</taxon>
        <taxon>Actinomycetota</taxon>
        <taxon>Actinomycetes</taxon>
        <taxon>Propionibacteriales</taxon>
        <taxon>Nocardioidaceae</taxon>
        <taxon>Nocardioides</taxon>
    </lineage>
</organism>
<dbReference type="PRINTS" id="PR00413">
    <property type="entry name" value="HADHALOGNASE"/>
</dbReference>
<gene>
    <name evidence="5" type="ORF">FHS12_004414</name>
</gene>
<evidence type="ECO:0000256" key="3">
    <source>
        <dbReference type="ARBA" id="ARBA00022842"/>
    </source>
</evidence>
<keyword evidence="3" id="KW-0460">Magnesium</keyword>
<evidence type="ECO:0000313" key="6">
    <source>
        <dbReference type="Proteomes" id="UP000577707"/>
    </source>
</evidence>
<keyword evidence="2 5" id="KW-0378">Hydrolase</keyword>
<dbReference type="InterPro" id="IPR006439">
    <property type="entry name" value="HAD-SF_hydro_IA"/>
</dbReference>
<comment type="cofactor">
    <cofactor evidence="1">
        <name>Mg(2+)</name>
        <dbReference type="ChEBI" id="CHEBI:18420"/>
    </cofactor>
</comment>
<sequence>MDEGGVRAVLFGLHDTLIPGGSRAERAAMARGMGADLGVDPAAFAAATAETLDERTRGLMASVHHTVRYLSRRLGAVPTESQVEAAIRRRLDFTLSLHAATWALPALRALRERGFGLGLVTDSCCATTEVWPDSPLSEHFGAVSFSCQTGVRKPDAGAYMVAAAALEVPTTECVYVGDGGDGELYGAEALGMRAVRFLPEDPARRPDSVPDLDPEWNGPTIGDLSELVAMVGVPEPRNGSESRTFVSGNVVPWGSKQSGR</sequence>
<dbReference type="GO" id="GO:0016787">
    <property type="term" value="F:hydrolase activity"/>
    <property type="evidence" value="ECO:0007669"/>
    <property type="project" value="UniProtKB-KW"/>
</dbReference>
<comment type="caution">
    <text evidence="5">The sequence shown here is derived from an EMBL/GenBank/DDBJ whole genome shotgun (WGS) entry which is preliminary data.</text>
</comment>
<dbReference type="RefSeq" id="WP_183549593.1">
    <property type="nucleotide sequence ID" value="NZ_BMQT01000012.1"/>
</dbReference>
<feature type="region of interest" description="Disordered" evidence="4">
    <location>
        <begin position="234"/>
        <end position="260"/>
    </location>
</feature>
<dbReference type="EMBL" id="JACHXG010000011">
    <property type="protein sequence ID" value="MBB3091444.1"/>
    <property type="molecule type" value="Genomic_DNA"/>
</dbReference>
<dbReference type="Proteomes" id="UP000577707">
    <property type="component" value="Unassembled WGS sequence"/>
</dbReference>
<dbReference type="InterPro" id="IPR023214">
    <property type="entry name" value="HAD_sf"/>
</dbReference>
<evidence type="ECO:0000256" key="1">
    <source>
        <dbReference type="ARBA" id="ARBA00001946"/>
    </source>
</evidence>
<accession>A0A7W5A8P0</accession>
<keyword evidence="6" id="KW-1185">Reference proteome</keyword>